<dbReference type="Proteomes" id="UP001165083">
    <property type="component" value="Unassembled WGS sequence"/>
</dbReference>
<accession>A0A9W6TSX9</accession>
<organism evidence="1 2">
    <name type="scientific">Phytophthora lilii</name>
    <dbReference type="NCBI Taxonomy" id="2077276"/>
    <lineage>
        <taxon>Eukaryota</taxon>
        <taxon>Sar</taxon>
        <taxon>Stramenopiles</taxon>
        <taxon>Oomycota</taxon>
        <taxon>Peronosporomycetes</taxon>
        <taxon>Peronosporales</taxon>
        <taxon>Peronosporaceae</taxon>
        <taxon>Phytophthora</taxon>
    </lineage>
</organism>
<name>A0A9W6TSX9_9STRA</name>
<evidence type="ECO:0000313" key="1">
    <source>
        <dbReference type="EMBL" id="GMF19317.1"/>
    </source>
</evidence>
<proteinExistence type="predicted"/>
<reference evidence="1" key="1">
    <citation type="submission" date="2023-04" db="EMBL/GenBank/DDBJ databases">
        <title>Phytophthora lilii NBRC 32176.</title>
        <authorList>
            <person name="Ichikawa N."/>
            <person name="Sato H."/>
            <person name="Tonouchi N."/>
        </authorList>
    </citation>
    <scope>NUCLEOTIDE SEQUENCE</scope>
    <source>
        <strain evidence="1">NBRC 32176</strain>
    </source>
</reference>
<evidence type="ECO:0000313" key="2">
    <source>
        <dbReference type="Proteomes" id="UP001165083"/>
    </source>
</evidence>
<dbReference type="OrthoDB" id="102977at2759"/>
<keyword evidence="2" id="KW-1185">Reference proteome</keyword>
<dbReference type="EMBL" id="BSXW01000339">
    <property type="protein sequence ID" value="GMF19317.1"/>
    <property type="molecule type" value="Genomic_DNA"/>
</dbReference>
<dbReference type="AlphaFoldDB" id="A0A9W6TSX9"/>
<sequence length="246" mass="28985">MVSIAIRFESDDEKQERLIVKQYGVSLEKLKKHLSVVYRKDPKFKPQLGRFGETHLYEDIPAGEFYNKLETVLLSQKKAYKVNLALGYTLYDPVNDDEFYFYPNIANTNVYDRPFVVNSRADARKVITDIRTKELSDTLNYPKSGVKVKSITAFKIYIDYRDHALGDSDALVPEFIKKNRYIINFPRTNNKCVFFCIAYHFQEEKNQRKVVAQVKETFKRYCEFKELKFSLSLYKSFNPIDLLELD</sequence>
<gene>
    <name evidence="1" type="ORF">Plil01_000736900</name>
</gene>
<comment type="caution">
    <text evidence="1">The sequence shown here is derived from an EMBL/GenBank/DDBJ whole genome shotgun (WGS) entry which is preliminary data.</text>
</comment>
<protein>
    <submittedName>
        <fullName evidence="1">Unnamed protein product</fullName>
    </submittedName>
</protein>